<dbReference type="PANTHER" id="PTHR35908:SF1">
    <property type="entry name" value="CONSERVED PROTEIN"/>
    <property type="match status" value="1"/>
</dbReference>
<keyword evidence="3" id="KW-1185">Reference proteome</keyword>
<evidence type="ECO:0000313" key="2">
    <source>
        <dbReference type="EMBL" id="MBB4948569.1"/>
    </source>
</evidence>
<dbReference type="PROSITE" id="PS51819">
    <property type="entry name" value="VOC"/>
    <property type="match status" value="1"/>
</dbReference>
<dbReference type="AlphaFoldDB" id="A0A7W7WJG4"/>
<comment type="caution">
    <text evidence="2">The sequence shown here is derived from an EMBL/GenBank/DDBJ whole genome shotgun (WGS) entry which is preliminary data.</text>
</comment>
<reference evidence="2 3" key="1">
    <citation type="submission" date="2020-08" db="EMBL/GenBank/DDBJ databases">
        <title>Sequencing the genomes of 1000 actinobacteria strains.</title>
        <authorList>
            <person name="Klenk H.-P."/>
        </authorList>
    </citation>
    <scope>NUCLEOTIDE SEQUENCE [LARGE SCALE GENOMIC DNA]</scope>
    <source>
        <strain evidence="2 3">DSM 44786</strain>
    </source>
</reference>
<protein>
    <recommendedName>
        <fullName evidence="1">VOC domain-containing protein</fullName>
    </recommendedName>
</protein>
<evidence type="ECO:0000313" key="3">
    <source>
        <dbReference type="Proteomes" id="UP000573327"/>
    </source>
</evidence>
<dbReference type="Proteomes" id="UP000573327">
    <property type="component" value="Unassembled WGS sequence"/>
</dbReference>
<dbReference type="InterPro" id="IPR041581">
    <property type="entry name" value="Glyoxalase_6"/>
</dbReference>
<dbReference type="EMBL" id="JACHJR010000001">
    <property type="protein sequence ID" value="MBB4948569.1"/>
    <property type="molecule type" value="Genomic_DNA"/>
</dbReference>
<dbReference type="RefSeq" id="WP_184918317.1">
    <property type="nucleotide sequence ID" value="NZ_JACHJR010000001.1"/>
</dbReference>
<name>A0A7W7WJG4_9ACTN</name>
<organism evidence="2 3">
    <name type="scientific">Kitasatospora gansuensis</name>
    <dbReference type="NCBI Taxonomy" id="258050"/>
    <lineage>
        <taxon>Bacteria</taxon>
        <taxon>Bacillati</taxon>
        <taxon>Actinomycetota</taxon>
        <taxon>Actinomycetes</taxon>
        <taxon>Kitasatosporales</taxon>
        <taxon>Streptomycetaceae</taxon>
        <taxon>Kitasatospora</taxon>
    </lineage>
</organism>
<accession>A0A7W7WJG4</accession>
<dbReference type="InterPro" id="IPR037523">
    <property type="entry name" value="VOC_core"/>
</dbReference>
<dbReference type="PANTHER" id="PTHR35908">
    <property type="entry name" value="HYPOTHETICAL FUSION PROTEIN"/>
    <property type="match status" value="1"/>
</dbReference>
<sequence length="114" mass="12471">MRVSLRQIVVDCREPRVLVRFWAGVIGGEPVDRERGWSHVEAPGFGRLAFQPVPEGKAGKNRLHLDLAVDDVDAAARLAVGLGATRAGELLRDDQGAFQTMRDPEGNEFCFVSA</sequence>
<dbReference type="InterPro" id="IPR029068">
    <property type="entry name" value="Glyas_Bleomycin-R_OHBP_Dase"/>
</dbReference>
<dbReference type="Gene3D" id="3.10.180.10">
    <property type="entry name" value="2,3-Dihydroxybiphenyl 1,2-Dioxygenase, domain 1"/>
    <property type="match status" value="1"/>
</dbReference>
<proteinExistence type="predicted"/>
<feature type="domain" description="VOC" evidence="1">
    <location>
        <begin position="4"/>
        <end position="114"/>
    </location>
</feature>
<evidence type="ECO:0000259" key="1">
    <source>
        <dbReference type="PROSITE" id="PS51819"/>
    </source>
</evidence>
<dbReference type="CDD" id="cd06587">
    <property type="entry name" value="VOC"/>
    <property type="match status" value="1"/>
</dbReference>
<gene>
    <name evidence="2" type="ORF">F4556_004104</name>
</gene>
<dbReference type="Pfam" id="PF18029">
    <property type="entry name" value="Glyoxalase_6"/>
    <property type="match status" value="1"/>
</dbReference>
<dbReference type="SUPFAM" id="SSF54593">
    <property type="entry name" value="Glyoxalase/Bleomycin resistance protein/Dihydroxybiphenyl dioxygenase"/>
    <property type="match status" value="1"/>
</dbReference>